<dbReference type="Proteomes" id="UP000469870">
    <property type="component" value="Unassembled WGS sequence"/>
</dbReference>
<dbReference type="InterPro" id="IPR008920">
    <property type="entry name" value="TF_FadR/GntR_C"/>
</dbReference>
<protein>
    <submittedName>
        <fullName evidence="5">GntR family transcriptional regulator</fullName>
    </submittedName>
</protein>
<proteinExistence type="predicted"/>
<feature type="domain" description="HTH gntR-type" evidence="4">
    <location>
        <begin position="19"/>
        <end position="86"/>
    </location>
</feature>
<dbReference type="PANTHER" id="PTHR43537">
    <property type="entry name" value="TRANSCRIPTIONAL REGULATOR, GNTR FAMILY"/>
    <property type="match status" value="1"/>
</dbReference>
<evidence type="ECO:0000313" key="6">
    <source>
        <dbReference type="Proteomes" id="UP000469870"/>
    </source>
</evidence>
<evidence type="ECO:0000256" key="1">
    <source>
        <dbReference type="ARBA" id="ARBA00023015"/>
    </source>
</evidence>
<keyword evidence="3" id="KW-0804">Transcription</keyword>
<comment type="caution">
    <text evidence="5">The sequence shown here is derived from an EMBL/GenBank/DDBJ whole genome shotgun (WGS) entry which is preliminary data.</text>
</comment>
<dbReference type="EMBL" id="WJQR01000002">
    <property type="protein sequence ID" value="MRI80748.1"/>
    <property type="molecule type" value="Genomic_DNA"/>
</dbReference>
<dbReference type="CDD" id="cd07377">
    <property type="entry name" value="WHTH_GntR"/>
    <property type="match status" value="1"/>
</dbReference>
<evidence type="ECO:0000256" key="3">
    <source>
        <dbReference type="ARBA" id="ARBA00023163"/>
    </source>
</evidence>
<dbReference type="Gene3D" id="1.10.10.10">
    <property type="entry name" value="Winged helix-like DNA-binding domain superfamily/Winged helix DNA-binding domain"/>
    <property type="match status" value="1"/>
</dbReference>
<dbReference type="Pfam" id="PF00392">
    <property type="entry name" value="GntR"/>
    <property type="match status" value="1"/>
</dbReference>
<dbReference type="AlphaFoldDB" id="A0A844BKS0"/>
<keyword evidence="1" id="KW-0805">Transcription regulation</keyword>
<dbReference type="SUPFAM" id="SSF48008">
    <property type="entry name" value="GntR ligand-binding domain-like"/>
    <property type="match status" value="1"/>
</dbReference>
<dbReference type="InterPro" id="IPR036390">
    <property type="entry name" value="WH_DNA-bd_sf"/>
</dbReference>
<gene>
    <name evidence="5" type="ORF">GIY11_01710</name>
</gene>
<dbReference type="PANTHER" id="PTHR43537:SF24">
    <property type="entry name" value="GLUCONATE OPERON TRANSCRIPTIONAL REPRESSOR"/>
    <property type="match status" value="1"/>
</dbReference>
<dbReference type="Gene3D" id="1.20.120.530">
    <property type="entry name" value="GntR ligand-binding domain-like"/>
    <property type="match status" value="1"/>
</dbReference>
<dbReference type="GO" id="GO:0003700">
    <property type="term" value="F:DNA-binding transcription factor activity"/>
    <property type="evidence" value="ECO:0007669"/>
    <property type="project" value="InterPro"/>
</dbReference>
<evidence type="ECO:0000256" key="2">
    <source>
        <dbReference type="ARBA" id="ARBA00023125"/>
    </source>
</evidence>
<dbReference type="PROSITE" id="PS50949">
    <property type="entry name" value="HTH_GNTR"/>
    <property type="match status" value="1"/>
</dbReference>
<evidence type="ECO:0000313" key="5">
    <source>
        <dbReference type="EMBL" id="MRI80748.1"/>
    </source>
</evidence>
<dbReference type="InterPro" id="IPR036388">
    <property type="entry name" value="WH-like_DNA-bd_sf"/>
</dbReference>
<sequence>METNDVLSIKSQLAARGKKQLSQVLYDSLKKLILAGDLALDERINEQQLAKALNISRTPLRKALDQLAAEHLVAYEDNRGVRVINITEDTISEIYAIQLQLDQLLYHEAMRKLSQTQLDSLAMDFSQLKRYEATYQFDKLSQLTQQFKELIIPIAKSPILKHLLDELTIFSNRLSYLLEGDLRHQQIALREQLVILNSLIHKEASVLEKALRQQVRHARNYTLQQYRRSMRDDYEAEDGQSSQPHLNIFICDEAACPLYTSFQAMVTRQPAGGIRDF</sequence>
<keyword evidence="2" id="KW-0238">DNA-binding</keyword>
<reference evidence="5 6" key="1">
    <citation type="submission" date="2019-11" db="EMBL/GenBank/DDBJ databases">
        <title>Characterisation of Fundicoccus ignavus gen. nov. sp. nov., a novel genus of the family Aerococcaceae isolated from bulk tank milk.</title>
        <authorList>
            <person name="Siebert A."/>
            <person name="Huptas C."/>
            <person name="Wenning M."/>
            <person name="Scherer S."/>
            <person name="Doll E.V."/>
        </authorList>
    </citation>
    <scope>NUCLEOTIDE SEQUENCE [LARGE SCALE GENOMIC DNA]</scope>
    <source>
        <strain evidence="5 6">DSM 109653</strain>
    </source>
</reference>
<dbReference type="GO" id="GO:0003677">
    <property type="term" value="F:DNA binding"/>
    <property type="evidence" value="ECO:0007669"/>
    <property type="project" value="UniProtKB-KW"/>
</dbReference>
<organism evidence="5 6">
    <name type="scientific">Fundicoccus ignavus</name>
    <dbReference type="NCBI Taxonomy" id="2664442"/>
    <lineage>
        <taxon>Bacteria</taxon>
        <taxon>Bacillati</taxon>
        <taxon>Bacillota</taxon>
        <taxon>Bacilli</taxon>
        <taxon>Lactobacillales</taxon>
        <taxon>Aerococcaceae</taxon>
        <taxon>Fundicoccus</taxon>
    </lineage>
</organism>
<dbReference type="InterPro" id="IPR000524">
    <property type="entry name" value="Tscrpt_reg_HTH_GntR"/>
</dbReference>
<dbReference type="SUPFAM" id="SSF46785">
    <property type="entry name" value="Winged helix' DNA-binding domain"/>
    <property type="match status" value="1"/>
</dbReference>
<dbReference type="SMART" id="SM00345">
    <property type="entry name" value="HTH_GNTR"/>
    <property type="match status" value="1"/>
</dbReference>
<name>A0A844BKS0_9LACT</name>
<evidence type="ECO:0000259" key="4">
    <source>
        <dbReference type="PROSITE" id="PS50949"/>
    </source>
</evidence>
<dbReference type="RefSeq" id="WP_153861239.1">
    <property type="nucleotide sequence ID" value="NZ_WJQR01000002.1"/>
</dbReference>
<accession>A0A844BKS0</accession>